<dbReference type="RefSeq" id="WP_132383010.1">
    <property type="nucleotide sequence ID" value="NZ_SLZZ01000025.1"/>
</dbReference>
<dbReference type="AlphaFoldDB" id="A0A4V2URC6"/>
<gene>
    <name evidence="4" type="ORF">EDD59_12530</name>
</gene>
<keyword evidence="2" id="KW-0472">Membrane</keyword>
<keyword evidence="3" id="KW-0732">Signal</keyword>
<dbReference type="PANTHER" id="PTHR35902">
    <property type="entry name" value="S-LAYER DOMAIN-LIKE PROTEIN-RELATED"/>
    <property type="match status" value="1"/>
</dbReference>
<feature type="region of interest" description="Disordered" evidence="1">
    <location>
        <begin position="154"/>
        <end position="203"/>
    </location>
</feature>
<feature type="transmembrane region" description="Helical" evidence="2">
    <location>
        <begin position="459"/>
        <end position="482"/>
    </location>
</feature>
<evidence type="ECO:0008006" key="6">
    <source>
        <dbReference type="Google" id="ProtNLM"/>
    </source>
</evidence>
<dbReference type="Proteomes" id="UP000295726">
    <property type="component" value="Unassembled WGS sequence"/>
</dbReference>
<reference evidence="4 5" key="1">
    <citation type="submission" date="2019-03" db="EMBL/GenBank/DDBJ databases">
        <title>Genomic Encyclopedia of Type Strains, Phase IV (KMG-IV): sequencing the most valuable type-strain genomes for metagenomic binning, comparative biology and taxonomic classification.</title>
        <authorList>
            <person name="Goeker M."/>
        </authorList>
    </citation>
    <scope>NUCLEOTIDE SEQUENCE [LARGE SCALE GENOMIC DNA]</scope>
    <source>
        <strain evidence="4 5">DSM 29489</strain>
    </source>
</reference>
<sequence>MKLFKRGVQAAVSLALAVTMIMPLGVRAEDEKPIPNITISVGRGQPTPKYDAEASGQTLEFDVENQGSVDAKNVKITPVIEDASAWPFEIEQMNNEKILGDIPAGGRAAEPPLWEDLKVRSDVESKSYRLDFLITYDDGKTQYQTPKYIYVRAKAKPADSGPEQPAQPGQPAQPDSGVPDEGDGDFYGGGIFNSDPVATGGEGSGGLSVPRVIVTGFNTDPGTVNAGGDFKLIVHLKNTSTKTAVSNMLFDLQAPSSGTEAATEAPAFLPSSGSSSIYLDSIPAGGTGDISIALNSRADLVQKPYSIAMSMKYEDGNAAQYESSSSLAIPVKQAARFELSDLEIAPESIAVGEEANITGSLYNTGRIKLYNVKVKFQGKGIDAKEVFIGNVDSGATGTIDGIVTGTKENAGDQKFKMIVTYEDEAGKVSTTEKEFTLEITPQQEPVNMSQMTDAPVEKGFPVILLVIGLTAAAVVIAVIFIIRRKKKRIESVEEEDLADEVDRFTEDE</sequence>
<evidence type="ECO:0000256" key="3">
    <source>
        <dbReference type="SAM" id="SignalP"/>
    </source>
</evidence>
<keyword evidence="2" id="KW-0812">Transmembrane</keyword>
<evidence type="ECO:0000256" key="1">
    <source>
        <dbReference type="SAM" id="MobiDB-lite"/>
    </source>
</evidence>
<dbReference type="PANTHER" id="PTHR35902:SF6">
    <property type="entry name" value="CONSERVED WITHIN P. AEROPHILUM"/>
    <property type="match status" value="1"/>
</dbReference>
<evidence type="ECO:0000256" key="2">
    <source>
        <dbReference type="SAM" id="Phobius"/>
    </source>
</evidence>
<accession>A0A4V2URC6</accession>
<evidence type="ECO:0000313" key="4">
    <source>
        <dbReference type="EMBL" id="TCS76207.1"/>
    </source>
</evidence>
<keyword evidence="2" id="KW-1133">Transmembrane helix</keyword>
<feature type="compositionally biased region" description="Low complexity" evidence="1">
    <location>
        <begin position="161"/>
        <end position="174"/>
    </location>
</feature>
<comment type="caution">
    <text evidence="4">The sequence shown here is derived from an EMBL/GenBank/DDBJ whole genome shotgun (WGS) entry which is preliminary data.</text>
</comment>
<evidence type="ECO:0000313" key="5">
    <source>
        <dbReference type="Proteomes" id="UP000295726"/>
    </source>
</evidence>
<keyword evidence="5" id="KW-1185">Reference proteome</keyword>
<dbReference type="EMBL" id="SLZZ01000025">
    <property type="protein sequence ID" value="TCS76207.1"/>
    <property type="molecule type" value="Genomic_DNA"/>
</dbReference>
<feature type="chain" id="PRO_5020575961" description="CARDB protein" evidence="3">
    <location>
        <begin position="29"/>
        <end position="508"/>
    </location>
</feature>
<dbReference type="OrthoDB" id="2062147at2"/>
<proteinExistence type="predicted"/>
<organism evidence="4 5">
    <name type="scientific">Muricomes intestini</name>
    <dbReference type="NCBI Taxonomy" id="1796634"/>
    <lineage>
        <taxon>Bacteria</taxon>
        <taxon>Bacillati</taxon>
        <taxon>Bacillota</taxon>
        <taxon>Clostridia</taxon>
        <taxon>Lachnospirales</taxon>
        <taxon>Lachnospiraceae</taxon>
        <taxon>Muricomes</taxon>
    </lineage>
</organism>
<name>A0A4V2URC6_9FIRM</name>
<protein>
    <recommendedName>
        <fullName evidence="6">CARDB protein</fullName>
    </recommendedName>
</protein>
<feature type="signal peptide" evidence="3">
    <location>
        <begin position="1"/>
        <end position="28"/>
    </location>
</feature>